<sequence length="60" mass="6712">MAVCWLFPGKIINIDSPCLDCGEPIHVEVKDGQILKKQPEEIIGHVSVPFFSWMQDPGFA</sequence>
<proteinExistence type="predicted"/>
<dbReference type="AlphaFoldDB" id="A0A3A4MVW4"/>
<organism evidence="1 2">
    <name type="scientific">Abyssobacteria bacterium (strain SURF_5)</name>
    <dbReference type="NCBI Taxonomy" id="2093360"/>
    <lineage>
        <taxon>Bacteria</taxon>
        <taxon>Pseudomonadati</taxon>
        <taxon>Candidatus Hydrogenedentota</taxon>
        <taxon>Candidatus Abyssobacteria</taxon>
    </lineage>
</organism>
<dbReference type="Proteomes" id="UP000265882">
    <property type="component" value="Unassembled WGS sequence"/>
</dbReference>
<gene>
    <name evidence="1" type="ORF">C4520_21630</name>
</gene>
<dbReference type="EMBL" id="QZKU01000144">
    <property type="protein sequence ID" value="RJP14353.1"/>
    <property type="molecule type" value="Genomic_DNA"/>
</dbReference>
<dbReference type="Gene3D" id="3.30.450.410">
    <property type="match status" value="1"/>
</dbReference>
<comment type="caution">
    <text evidence="1">The sequence shown here is derived from an EMBL/GenBank/DDBJ whole genome shotgun (WGS) entry which is preliminary data.</text>
</comment>
<dbReference type="InterPro" id="IPR053717">
    <property type="entry name" value="MerB_lyase_sf"/>
</dbReference>
<dbReference type="SUPFAM" id="SSF160387">
    <property type="entry name" value="NosL/MerB-like"/>
    <property type="match status" value="1"/>
</dbReference>
<name>A0A3A4MVW4_ABYX5</name>
<evidence type="ECO:0000313" key="1">
    <source>
        <dbReference type="EMBL" id="RJP14353.1"/>
    </source>
</evidence>
<protein>
    <submittedName>
        <fullName evidence="1">Uncharacterized protein</fullName>
    </submittedName>
</protein>
<accession>A0A3A4MVW4</accession>
<evidence type="ECO:0000313" key="2">
    <source>
        <dbReference type="Proteomes" id="UP000265882"/>
    </source>
</evidence>
<reference evidence="1 2" key="1">
    <citation type="journal article" date="2017" name="ISME J.">
        <title>Energy and carbon metabolisms in a deep terrestrial subsurface fluid microbial community.</title>
        <authorList>
            <person name="Momper L."/>
            <person name="Jungbluth S.P."/>
            <person name="Lee M.D."/>
            <person name="Amend J.P."/>
        </authorList>
    </citation>
    <scope>NUCLEOTIDE SEQUENCE [LARGE SCALE GENOMIC DNA]</scope>
    <source>
        <strain evidence="1">SURF_5</strain>
    </source>
</reference>